<feature type="signal peptide" evidence="1">
    <location>
        <begin position="1"/>
        <end position="19"/>
    </location>
</feature>
<keyword evidence="4" id="KW-1185">Reference proteome</keyword>
<name>A0AAW3ZLM5_9GAMM</name>
<organism evidence="3 4">
    <name type="scientific">Pseudomarimonas arenosa</name>
    <dbReference type="NCBI Taxonomy" id="2774145"/>
    <lineage>
        <taxon>Bacteria</taxon>
        <taxon>Pseudomonadati</taxon>
        <taxon>Pseudomonadota</taxon>
        <taxon>Gammaproteobacteria</taxon>
        <taxon>Lysobacterales</taxon>
        <taxon>Lysobacteraceae</taxon>
        <taxon>Pseudomarimonas</taxon>
    </lineage>
</organism>
<keyword evidence="1" id="KW-0732">Signal</keyword>
<accession>A0AAW3ZLM5</accession>
<evidence type="ECO:0000313" key="4">
    <source>
        <dbReference type="Proteomes" id="UP000613768"/>
    </source>
</evidence>
<reference evidence="3 4" key="1">
    <citation type="submission" date="2020-09" db="EMBL/GenBank/DDBJ databases">
        <title>Pseudoxanthomonas sp. CAU 1598 isolated from sand of Yaerae Beach.</title>
        <authorList>
            <person name="Kim W."/>
        </authorList>
    </citation>
    <scope>NUCLEOTIDE SEQUENCE [LARGE SCALE GENOMIC DNA]</scope>
    <source>
        <strain evidence="3 4">CAU 1598</strain>
    </source>
</reference>
<gene>
    <name evidence="3" type="ORF">IFO71_09415</name>
</gene>
<dbReference type="EMBL" id="JACYTR010000015">
    <property type="protein sequence ID" value="MBD8525962.1"/>
    <property type="molecule type" value="Genomic_DNA"/>
</dbReference>
<proteinExistence type="predicted"/>
<dbReference type="CDD" id="cd02976">
    <property type="entry name" value="NrdH"/>
    <property type="match status" value="1"/>
</dbReference>
<dbReference type="Gene3D" id="3.40.30.10">
    <property type="entry name" value="Glutaredoxin"/>
    <property type="match status" value="1"/>
</dbReference>
<dbReference type="Proteomes" id="UP000613768">
    <property type="component" value="Unassembled WGS sequence"/>
</dbReference>
<protein>
    <submittedName>
        <fullName evidence="3">Glutaredoxin family protein</fullName>
    </submittedName>
</protein>
<dbReference type="Pfam" id="PF00462">
    <property type="entry name" value="Glutaredoxin"/>
    <property type="match status" value="1"/>
</dbReference>
<evidence type="ECO:0000256" key="1">
    <source>
        <dbReference type="SAM" id="SignalP"/>
    </source>
</evidence>
<feature type="chain" id="PRO_5043867866" evidence="1">
    <location>
        <begin position="20"/>
        <end position="134"/>
    </location>
</feature>
<sequence>MLKHLKTAFLMLILAAASAALGGLAATWFKADTETFIAGDYSLQRSVTGQDVVLIGTSWCGYCKQTREFLAQRGVEFADLDLENSKQAYDWVESLNAPGVPVLLIGNRQIRGFRPEAIEEALSAWAARPAASAG</sequence>
<dbReference type="AlphaFoldDB" id="A0AAW3ZLM5"/>
<dbReference type="InterPro" id="IPR002109">
    <property type="entry name" value="Glutaredoxin"/>
</dbReference>
<feature type="domain" description="Glutaredoxin" evidence="2">
    <location>
        <begin position="52"/>
        <end position="108"/>
    </location>
</feature>
<dbReference type="SUPFAM" id="SSF52833">
    <property type="entry name" value="Thioredoxin-like"/>
    <property type="match status" value="1"/>
</dbReference>
<comment type="caution">
    <text evidence="3">The sequence shown here is derived from an EMBL/GenBank/DDBJ whole genome shotgun (WGS) entry which is preliminary data.</text>
</comment>
<dbReference type="PROSITE" id="PS51354">
    <property type="entry name" value="GLUTAREDOXIN_2"/>
    <property type="match status" value="1"/>
</dbReference>
<dbReference type="RefSeq" id="WP_192029382.1">
    <property type="nucleotide sequence ID" value="NZ_JACYTR010000015.1"/>
</dbReference>
<evidence type="ECO:0000259" key="2">
    <source>
        <dbReference type="Pfam" id="PF00462"/>
    </source>
</evidence>
<dbReference type="InterPro" id="IPR036249">
    <property type="entry name" value="Thioredoxin-like_sf"/>
</dbReference>
<evidence type="ECO:0000313" key="3">
    <source>
        <dbReference type="EMBL" id="MBD8525962.1"/>
    </source>
</evidence>